<proteinExistence type="predicted"/>
<comment type="caution">
    <text evidence="1">The sequence shown here is derived from an EMBL/GenBank/DDBJ whole genome shotgun (WGS) entry which is preliminary data.</text>
</comment>
<evidence type="ECO:0000313" key="1">
    <source>
        <dbReference type="EMBL" id="MDX7018490.1"/>
    </source>
</evidence>
<feature type="non-terminal residue" evidence="1">
    <location>
        <position position="1"/>
    </location>
</feature>
<gene>
    <name evidence="1" type="ORF">SJ059_29130</name>
</gene>
<organism evidence="1 2">
    <name type="scientific">Klebsiella aerogenes</name>
    <name type="common">Enterobacter aerogenes</name>
    <dbReference type="NCBI Taxonomy" id="548"/>
    <lineage>
        <taxon>Bacteria</taxon>
        <taxon>Pseudomonadati</taxon>
        <taxon>Pseudomonadota</taxon>
        <taxon>Gammaproteobacteria</taxon>
        <taxon>Enterobacterales</taxon>
        <taxon>Enterobacteriaceae</taxon>
        <taxon>Klebsiella/Raoultella group</taxon>
        <taxon>Klebsiella</taxon>
    </lineage>
</organism>
<dbReference type="AlphaFoldDB" id="A0AAW9EB74"/>
<reference evidence="1" key="1">
    <citation type="submission" date="2023-11" db="EMBL/GenBank/DDBJ databases">
        <title>Detection of rare carbapenemases in Enterobacterales - comparison of two colorimetric and two CIM-based carbapenemase assays.</title>
        <authorList>
            <person name="Schaffarczyk L."/>
            <person name="Noster J."/>
            <person name="Stelzer Y."/>
            <person name="Sattler J."/>
            <person name="Gatermann S."/>
            <person name="Hamprecht A."/>
        </authorList>
    </citation>
    <scope>NUCLEOTIDE SEQUENCE</scope>
    <source>
        <strain evidence="1">CIM-Cont-037</strain>
    </source>
</reference>
<name>A0AAW9EB74_KLEAE</name>
<evidence type="ECO:0000313" key="2">
    <source>
        <dbReference type="Proteomes" id="UP001279012"/>
    </source>
</evidence>
<sequence length="90" mass="10113">RQQSLALLEKYRDYPIADRVFELAWSHSLVVLRQMNASEDDATLFNSLASAVLYPVQELRAEGQAIGRNRRGQSGLWGWAISGDLPIVLL</sequence>
<protein>
    <submittedName>
        <fullName evidence="1">Uncharacterized protein</fullName>
    </submittedName>
</protein>
<dbReference type="EMBL" id="JAWZZT010000978">
    <property type="protein sequence ID" value="MDX7018490.1"/>
    <property type="molecule type" value="Genomic_DNA"/>
</dbReference>
<accession>A0AAW9EB74</accession>
<dbReference type="Proteomes" id="UP001279012">
    <property type="component" value="Unassembled WGS sequence"/>
</dbReference>
<feature type="non-terminal residue" evidence="1">
    <location>
        <position position="90"/>
    </location>
</feature>